<reference evidence="8 9" key="1">
    <citation type="journal article" date="2019" name="Sci. Rep.">
        <title>Differences in resource use lead to coexistence of seed-transmitted microbial populations.</title>
        <authorList>
            <person name="Torres-Cortes G."/>
            <person name="Garcia B.J."/>
            <person name="Compant S."/>
            <person name="Rezki S."/>
            <person name="Jones P."/>
            <person name="Preveaux A."/>
            <person name="Briand M."/>
            <person name="Roulet A."/>
            <person name="Bouchez O."/>
            <person name="Jacobson D."/>
            <person name="Barret M."/>
        </authorList>
    </citation>
    <scope>NUCLEOTIDE SEQUENCE [LARGE SCALE GENOMIC DNA]</scope>
    <source>
        <strain evidence="8 9">CFBP13511</strain>
    </source>
</reference>
<protein>
    <submittedName>
        <fullName evidence="7">Helix-turn-helix domain-containing protein</fullName>
    </submittedName>
    <submittedName>
        <fullName evidence="8">Transcriptional regulator</fullName>
    </submittedName>
</protein>
<feature type="compositionally biased region" description="Polar residues" evidence="5">
    <location>
        <begin position="84"/>
        <end position="95"/>
    </location>
</feature>
<feature type="region of interest" description="Disordered" evidence="5">
    <location>
        <begin position="75"/>
        <end position="95"/>
    </location>
</feature>
<dbReference type="SUPFAM" id="SSF47413">
    <property type="entry name" value="lambda repressor-like DNA-binding domains"/>
    <property type="match status" value="1"/>
</dbReference>
<keyword evidence="2" id="KW-0805">Transcription regulation</keyword>
<dbReference type="Proteomes" id="UP000306393">
    <property type="component" value="Unassembled WGS sequence"/>
</dbReference>
<feature type="domain" description="Ner winged helix-turn-helix DNA-binding" evidence="6">
    <location>
        <begin position="11"/>
        <end position="82"/>
    </location>
</feature>
<dbReference type="KEGG" id="epe:CI789_14190"/>
<evidence type="ECO:0000313" key="8">
    <source>
        <dbReference type="EMBL" id="TKJ83697.1"/>
    </source>
</evidence>
<gene>
    <name evidence="8" type="ORF">EpCFBP13511_22315</name>
    <name evidence="7" type="ORF">IFT93_07420</name>
</gene>
<reference evidence="7 10" key="2">
    <citation type="journal article" date="2020" name="FEMS Microbiol. Ecol.">
        <title>Temporal dynamics of bacterial communities during seed development and maturation.</title>
        <authorList>
            <person name="Chesneau G."/>
            <person name="Torres-Cortes G."/>
            <person name="Briand M."/>
            <person name="Darrasse A."/>
            <person name="Preveaux A."/>
            <person name="Marais C."/>
            <person name="Jacques M.A."/>
            <person name="Shade A."/>
            <person name="Barret M."/>
        </authorList>
    </citation>
    <scope>NUCLEOTIDE SEQUENCE [LARGE SCALE GENOMIC DNA]</scope>
    <source>
        <strain evidence="7 10">CFBP13732</strain>
    </source>
</reference>
<evidence type="ECO:0000313" key="7">
    <source>
        <dbReference type="EMBL" id="MBD8106253.1"/>
    </source>
</evidence>
<name>A0A356YSY7_9GAMM</name>
<dbReference type="EMBL" id="QGAC01000034">
    <property type="protein sequence ID" value="TKJ83697.1"/>
    <property type="molecule type" value="Genomic_DNA"/>
</dbReference>
<dbReference type="STRING" id="1219360.GCA_001571305_04338"/>
<evidence type="ECO:0000256" key="1">
    <source>
        <dbReference type="ARBA" id="ARBA00006157"/>
    </source>
</evidence>
<dbReference type="Pfam" id="PF13693">
    <property type="entry name" value="HTH_35"/>
    <property type="match status" value="1"/>
</dbReference>
<proteinExistence type="inferred from homology"/>
<evidence type="ECO:0000256" key="3">
    <source>
        <dbReference type="ARBA" id="ARBA00023125"/>
    </source>
</evidence>
<organism evidence="8 9">
    <name type="scientific">Erwinia persicina</name>
    <dbReference type="NCBI Taxonomy" id="55211"/>
    <lineage>
        <taxon>Bacteria</taxon>
        <taxon>Pseudomonadati</taxon>
        <taxon>Pseudomonadota</taxon>
        <taxon>Gammaproteobacteria</taxon>
        <taxon>Enterobacterales</taxon>
        <taxon>Erwiniaceae</taxon>
        <taxon>Erwinia</taxon>
    </lineage>
</organism>
<dbReference type="AlphaFoldDB" id="A0A356YSY7"/>
<keyword evidence="3" id="KW-0238">DNA-binding</keyword>
<dbReference type="GO" id="GO:0003677">
    <property type="term" value="F:DNA binding"/>
    <property type="evidence" value="ECO:0007669"/>
    <property type="project" value="UniProtKB-KW"/>
</dbReference>
<accession>A0A356YSY7</accession>
<evidence type="ECO:0000313" key="10">
    <source>
        <dbReference type="Proteomes" id="UP000661012"/>
    </source>
</evidence>
<dbReference type="InterPro" id="IPR038722">
    <property type="entry name" value="Ner_HTH_dom"/>
</dbReference>
<keyword evidence="4" id="KW-0804">Transcription</keyword>
<evidence type="ECO:0000313" key="9">
    <source>
        <dbReference type="Proteomes" id="UP000306393"/>
    </source>
</evidence>
<dbReference type="Proteomes" id="UP000661012">
    <property type="component" value="Unassembled WGS sequence"/>
</dbReference>
<comment type="similarity">
    <text evidence="1">Belongs to the ner transcriptional regulatory family.</text>
</comment>
<dbReference type="InterPro" id="IPR010982">
    <property type="entry name" value="Lambda_DNA-bd_dom_sf"/>
</dbReference>
<sequence>MTTPDEPPAADWHREEIKCAIRLKGYSIASLSRANGLAGGTLANALARPWPKGEKIIAALLGLDPADIWPSRYAARKEKKHRQTVSQKTVPSGGK</sequence>
<dbReference type="OrthoDB" id="5405994at2"/>
<keyword evidence="10" id="KW-1185">Reference proteome</keyword>
<evidence type="ECO:0000256" key="2">
    <source>
        <dbReference type="ARBA" id="ARBA00023015"/>
    </source>
</evidence>
<evidence type="ECO:0000256" key="5">
    <source>
        <dbReference type="SAM" id="MobiDB-lite"/>
    </source>
</evidence>
<dbReference type="Gene3D" id="1.10.260.40">
    <property type="entry name" value="lambda repressor-like DNA-binding domains"/>
    <property type="match status" value="1"/>
</dbReference>
<evidence type="ECO:0000259" key="6">
    <source>
        <dbReference type="Pfam" id="PF13693"/>
    </source>
</evidence>
<dbReference type="EMBL" id="JACYNN010000004">
    <property type="protein sequence ID" value="MBD8106253.1"/>
    <property type="molecule type" value="Genomic_DNA"/>
</dbReference>
<evidence type="ECO:0000256" key="4">
    <source>
        <dbReference type="ARBA" id="ARBA00023163"/>
    </source>
</evidence>
<comment type="caution">
    <text evidence="8">The sequence shown here is derived from an EMBL/GenBank/DDBJ whole genome shotgun (WGS) entry which is preliminary data.</text>
</comment>